<accession>A0A5J5GKP9</accession>
<dbReference type="Proteomes" id="UP000326554">
    <property type="component" value="Unassembled WGS sequence"/>
</dbReference>
<evidence type="ECO:0000259" key="1">
    <source>
        <dbReference type="PROSITE" id="PS51464"/>
    </source>
</evidence>
<feature type="domain" description="SIS" evidence="1">
    <location>
        <begin position="198"/>
        <end position="335"/>
    </location>
</feature>
<protein>
    <submittedName>
        <fullName evidence="2">Tagatose-bisphosphate aldolase</fullName>
    </submittedName>
</protein>
<dbReference type="EMBL" id="VYQE01000003">
    <property type="protein sequence ID" value="KAA9008052.1"/>
    <property type="molecule type" value="Genomic_DNA"/>
</dbReference>
<dbReference type="RefSeq" id="WP_150445335.1">
    <property type="nucleotide sequence ID" value="NZ_VYQE01000003.1"/>
</dbReference>
<dbReference type="AlphaFoldDB" id="A0A5J5GKP9"/>
<comment type="caution">
    <text evidence="2">The sequence shown here is derived from an EMBL/GenBank/DDBJ whole genome shotgun (WGS) entry which is preliminary data.</text>
</comment>
<dbReference type="InterPro" id="IPR046348">
    <property type="entry name" value="SIS_dom_sf"/>
</dbReference>
<name>A0A5J5GKP9_9RHOB</name>
<evidence type="ECO:0000313" key="2">
    <source>
        <dbReference type="EMBL" id="KAA9008052.1"/>
    </source>
</evidence>
<dbReference type="GO" id="GO:1901135">
    <property type="term" value="P:carbohydrate derivative metabolic process"/>
    <property type="evidence" value="ECO:0007669"/>
    <property type="project" value="InterPro"/>
</dbReference>
<keyword evidence="3" id="KW-1185">Reference proteome</keyword>
<dbReference type="Gene3D" id="3.40.50.10490">
    <property type="entry name" value="Glucose-6-phosphate isomerase like protein, domain 1"/>
    <property type="match status" value="2"/>
</dbReference>
<gene>
    <name evidence="2" type="ORF">F3S47_11120</name>
</gene>
<proteinExistence type="predicted"/>
<sequence length="357" mass="38354">MRDLDRWVSWRDIQAQPRIWRDWAGSFVADEVRDWIASLDASETWFCGAGSSAHIGRTVVSGLEGRVRQLRSVPTTDIVARPHAYLEGRSPLVVNLGRSGGSPETLGTLDALDVLAPTAPRLNLTCNPDGALAKRKATGPCGVVVLPDETQAECLAMISGFTTMLLTALALFDPILPEAPFLRLADALERLLPRFADLAEHTEPPDRIVFLGTGPLEAAAREAALKVLELTAGQVSAFSETPLGFRHGPKSIVDSRTKLVLFTSGDGLAANYEADLLDELSDQFPDAGLTTVGPGAEHDPGLDLPDVWLAPVAVALAQVLAVTWSEKLGLNVDDPFSDTGRLTRVVQGVTLYPVRPR</sequence>
<feature type="domain" description="SIS" evidence="1">
    <location>
        <begin position="28"/>
        <end position="190"/>
    </location>
</feature>
<evidence type="ECO:0000313" key="3">
    <source>
        <dbReference type="Proteomes" id="UP000326554"/>
    </source>
</evidence>
<dbReference type="SUPFAM" id="SSF53697">
    <property type="entry name" value="SIS domain"/>
    <property type="match status" value="1"/>
</dbReference>
<reference evidence="2 3" key="1">
    <citation type="submission" date="2019-09" db="EMBL/GenBank/DDBJ databases">
        <authorList>
            <person name="Park J.-S."/>
            <person name="Choi H.-J."/>
        </authorList>
    </citation>
    <scope>NUCLEOTIDE SEQUENCE [LARGE SCALE GENOMIC DNA]</scope>
    <source>
        <strain evidence="2 3">176SS1-4</strain>
    </source>
</reference>
<dbReference type="PROSITE" id="PS51464">
    <property type="entry name" value="SIS"/>
    <property type="match status" value="2"/>
</dbReference>
<organism evidence="2 3">
    <name type="scientific">Histidinibacterium aquaticum</name>
    <dbReference type="NCBI Taxonomy" id="2613962"/>
    <lineage>
        <taxon>Bacteria</taxon>
        <taxon>Pseudomonadati</taxon>
        <taxon>Pseudomonadota</taxon>
        <taxon>Alphaproteobacteria</taxon>
        <taxon>Rhodobacterales</taxon>
        <taxon>Paracoccaceae</taxon>
        <taxon>Histidinibacterium</taxon>
    </lineage>
</organism>
<dbReference type="GO" id="GO:0097367">
    <property type="term" value="F:carbohydrate derivative binding"/>
    <property type="evidence" value="ECO:0007669"/>
    <property type="project" value="InterPro"/>
</dbReference>
<dbReference type="InterPro" id="IPR001347">
    <property type="entry name" value="SIS_dom"/>
</dbReference>